<dbReference type="AlphaFoldDB" id="A0A915JIL2"/>
<protein>
    <submittedName>
        <fullName evidence="2">Retrotransposon gag domain-containing protein</fullName>
    </submittedName>
</protein>
<proteinExistence type="predicted"/>
<keyword evidence="1" id="KW-1185">Reference proteome</keyword>
<name>A0A915JIL2_ROMCU</name>
<reference evidence="2" key="1">
    <citation type="submission" date="2022-11" db="UniProtKB">
        <authorList>
            <consortium name="WormBaseParasite"/>
        </authorList>
    </citation>
    <scope>IDENTIFICATION</scope>
</reference>
<dbReference type="Proteomes" id="UP000887565">
    <property type="component" value="Unplaced"/>
</dbReference>
<evidence type="ECO:0000313" key="1">
    <source>
        <dbReference type="Proteomes" id="UP000887565"/>
    </source>
</evidence>
<sequence length="102" mass="11421">MAILAGTSTLTRKTALLSTYLRGPAMIHFSELEARHLPLADWAAWSPAFLDQFPDNHQIDIKYEQLVAHSQLPGELVSTFAADVRWLAKRAFPNWNGTGEND</sequence>
<evidence type="ECO:0000313" key="2">
    <source>
        <dbReference type="WBParaSite" id="nRc.2.0.1.t25926-RA"/>
    </source>
</evidence>
<dbReference type="WBParaSite" id="nRc.2.0.1.t25926-RA">
    <property type="protein sequence ID" value="nRc.2.0.1.t25926-RA"/>
    <property type="gene ID" value="nRc.2.0.1.g25926"/>
</dbReference>
<organism evidence="1 2">
    <name type="scientific">Romanomermis culicivorax</name>
    <name type="common">Nematode worm</name>
    <dbReference type="NCBI Taxonomy" id="13658"/>
    <lineage>
        <taxon>Eukaryota</taxon>
        <taxon>Metazoa</taxon>
        <taxon>Ecdysozoa</taxon>
        <taxon>Nematoda</taxon>
        <taxon>Enoplea</taxon>
        <taxon>Dorylaimia</taxon>
        <taxon>Mermithida</taxon>
        <taxon>Mermithoidea</taxon>
        <taxon>Mermithidae</taxon>
        <taxon>Romanomermis</taxon>
    </lineage>
</organism>
<accession>A0A915JIL2</accession>